<evidence type="ECO:0000259" key="14">
    <source>
        <dbReference type="PROSITE" id="PS50846"/>
    </source>
</evidence>
<feature type="transmembrane region" description="Helical" evidence="13">
    <location>
        <begin position="655"/>
        <end position="677"/>
    </location>
</feature>
<dbReference type="NCBIfam" id="TIGR01511">
    <property type="entry name" value="ATPase-IB1_Cu"/>
    <property type="match status" value="1"/>
</dbReference>
<dbReference type="PROSITE" id="PS00154">
    <property type="entry name" value="ATPASE_E1_E2"/>
    <property type="match status" value="1"/>
</dbReference>
<evidence type="ECO:0000256" key="1">
    <source>
        <dbReference type="ARBA" id="ARBA00004141"/>
    </source>
</evidence>
<dbReference type="Gene3D" id="3.40.1110.10">
    <property type="entry name" value="Calcium-transporting ATPase, cytoplasmic domain N"/>
    <property type="match status" value="1"/>
</dbReference>
<dbReference type="CDD" id="cd07548">
    <property type="entry name" value="P-type_ATPase-Cd_Zn_Co_like"/>
    <property type="match status" value="1"/>
</dbReference>
<feature type="transmembrane region" description="Helical" evidence="13">
    <location>
        <begin position="683"/>
        <end position="702"/>
    </location>
</feature>
<dbReference type="PRINTS" id="PR00119">
    <property type="entry name" value="CATATPASE"/>
</dbReference>
<sequence>MESGSVLKKQFYLEGLCCANCAAKIENKVNELEEIQTANLDFVTKKLTVQIYEKCDAELAQNKIVGIVKNIEDEVKVIDMEQSLEDEEEEEISKADVIRFGIGVLIFIAAYVFKFPKTIDIVLYVVSYVVVGGDVLLRSIKNIGKGQIFDENFLMAVATIGAFAIKEYPEAVSVMIFYQIGEFLQDAAVEKSRKSISALMDIKPQFANLINGEKALKVSPDEVVVGDIILVKPGEKIPLDGIVVEGESMLDTSAVTGESVPRRVEIQGEVFSGSINKEGLLKVEVTKAFKDSTVSKILDLVENASSKKAVTEKFITKFARYYTPSVVGIALLLAIVPPLVIKDAVFSNWIYRALVFLVASCPCAIILSVPLSFFGGIGSASRNGILVKGGNYIEALKNINTVVFDKTGTLTEGKFNVNKIQTYNQFSKDELLKYAAYVESFSNHPIALSICSAYGGNIEKNNITNYKEVSGFGVQAEISGKAVCIGNANFMKQNKIDVSKVNLDEVFGTVVHAAVDNVYAGYIVISDNIKKDTIKAIDELKSIGIKTVMLTGDSKKPASVVASKIGMDEVFSELLPQDKVEKIEEMYSKKPDCKIAFVGDGINDAPVLARADVGISMGSVGSDAAVEASDVVIMNDELHKIYTAIKIAKKTNRVVWQNIIFAVGVKVIVLVLGALGYANIWEAVFADTGVSLIAVVNSLRILRAH</sequence>
<keyword evidence="16" id="KW-1185">Reference proteome</keyword>
<dbReference type="InterPro" id="IPR006121">
    <property type="entry name" value="HMA_dom"/>
</dbReference>
<evidence type="ECO:0000256" key="11">
    <source>
        <dbReference type="ARBA" id="ARBA00039103"/>
    </source>
</evidence>
<keyword evidence="5 13" id="KW-0479">Metal-binding</keyword>
<dbReference type="NCBIfam" id="TIGR01512">
    <property type="entry name" value="ATPase-IB2_Cd"/>
    <property type="match status" value="1"/>
</dbReference>
<dbReference type="NCBIfam" id="TIGR01494">
    <property type="entry name" value="ATPase_P-type"/>
    <property type="match status" value="1"/>
</dbReference>
<dbReference type="InterPro" id="IPR044492">
    <property type="entry name" value="P_typ_ATPase_HD_dom"/>
</dbReference>
<dbReference type="PROSITE" id="PS50846">
    <property type="entry name" value="HMA_2"/>
    <property type="match status" value="1"/>
</dbReference>
<accession>A0ABW8THM5</accession>
<dbReference type="Gene3D" id="2.70.150.10">
    <property type="entry name" value="Calcium-transporting ATPase, cytoplasmic transduction domain A"/>
    <property type="match status" value="1"/>
</dbReference>
<keyword evidence="7 13" id="KW-0067">ATP-binding</keyword>
<feature type="transmembrane region" description="Helical" evidence="13">
    <location>
        <begin position="353"/>
        <end position="374"/>
    </location>
</feature>
<dbReference type="PRINTS" id="PR00941">
    <property type="entry name" value="CDATPASE"/>
</dbReference>
<dbReference type="SUPFAM" id="SSF55008">
    <property type="entry name" value="HMA, heavy metal-associated domain"/>
    <property type="match status" value="1"/>
</dbReference>
<dbReference type="InterPro" id="IPR059000">
    <property type="entry name" value="ATPase_P-type_domA"/>
</dbReference>
<dbReference type="SFLD" id="SFLDF00027">
    <property type="entry name" value="p-type_atpase"/>
    <property type="match status" value="1"/>
</dbReference>
<dbReference type="EMBL" id="JBJIAA010000012">
    <property type="protein sequence ID" value="MFL0251792.1"/>
    <property type="molecule type" value="Genomic_DNA"/>
</dbReference>
<dbReference type="InterPro" id="IPR027256">
    <property type="entry name" value="P-typ_ATPase_IB"/>
</dbReference>
<protein>
    <recommendedName>
        <fullName evidence="11">Cd(2+)-exporting ATPase</fullName>
        <ecNumber evidence="11">7.2.2.21</ecNumber>
    </recommendedName>
</protein>
<dbReference type="InterPro" id="IPR008250">
    <property type="entry name" value="ATPase_P-typ_transduc_dom_A_sf"/>
</dbReference>
<dbReference type="CDD" id="cd00371">
    <property type="entry name" value="HMA"/>
    <property type="match status" value="1"/>
</dbReference>
<evidence type="ECO:0000256" key="5">
    <source>
        <dbReference type="ARBA" id="ARBA00022723"/>
    </source>
</evidence>
<evidence type="ECO:0000256" key="12">
    <source>
        <dbReference type="ARBA" id="ARBA00049338"/>
    </source>
</evidence>
<dbReference type="Pfam" id="PF00403">
    <property type="entry name" value="HMA"/>
    <property type="match status" value="1"/>
</dbReference>
<dbReference type="InterPro" id="IPR023214">
    <property type="entry name" value="HAD_sf"/>
</dbReference>
<feature type="transmembrane region" description="Helical" evidence="13">
    <location>
        <begin position="97"/>
        <end position="115"/>
    </location>
</feature>
<keyword evidence="4 13" id="KW-0812">Transmembrane</keyword>
<dbReference type="EC" id="7.2.2.21" evidence="11"/>
<keyword evidence="10 13" id="KW-0472">Membrane</keyword>
<dbReference type="SUPFAM" id="SSF56784">
    <property type="entry name" value="HAD-like"/>
    <property type="match status" value="1"/>
</dbReference>
<evidence type="ECO:0000256" key="9">
    <source>
        <dbReference type="ARBA" id="ARBA00022989"/>
    </source>
</evidence>
<feature type="transmembrane region" description="Helical" evidence="13">
    <location>
        <begin position="121"/>
        <end position="137"/>
    </location>
</feature>
<dbReference type="Proteomes" id="UP001623592">
    <property type="component" value="Unassembled WGS sequence"/>
</dbReference>
<feature type="transmembrane region" description="Helical" evidence="13">
    <location>
        <begin position="321"/>
        <end position="341"/>
    </location>
</feature>
<keyword evidence="6 13" id="KW-0547">Nucleotide-binding</keyword>
<dbReference type="InterPro" id="IPR036163">
    <property type="entry name" value="HMA_dom_sf"/>
</dbReference>
<evidence type="ECO:0000256" key="4">
    <source>
        <dbReference type="ARBA" id="ARBA00022692"/>
    </source>
</evidence>
<dbReference type="Gene3D" id="3.30.70.100">
    <property type="match status" value="1"/>
</dbReference>
<proteinExistence type="inferred from homology"/>
<dbReference type="SUPFAM" id="SSF81665">
    <property type="entry name" value="Calcium ATPase, transmembrane domain M"/>
    <property type="match status" value="1"/>
</dbReference>
<evidence type="ECO:0000256" key="10">
    <source>
        <dbReference type="ARBA" id="ARBA00023136"/>
    </source>
</evidence>
<comment type="subcellular location">
    <subcellularLocation>
        <location evidence="13">Cell membrane</location>
    </subcellularLocation>
    <subcellularLocation>
        <location evidence="1">Membrane</location>
        <topology evidence="1">Multi-pass membrane protein</topology>
    </subcellularLocation>
</comment>
<name>A0ABW8THM5_9CLOT</name>
<evidence type="ECO:0000256" key="8">
    <source>
        <dbReference type="ARBA" id="ARBA00022967"/>
    </source>
</evidence>
<dbReference type="InterPro" id="IPR023298">
    <property type="entry name" value="ATPase_P-typ_TM_dom_sf"/>
</dbReference>
<dbReference type="SFLD" id="SFLDG00002">
    <property type="entry name" value="C1.7:_P-type_atpase_like"/>
    <property type="match status" value="1"/>
</dbReference>
<comment type="caution">
    <text evidence="15">The sequence shown here is derived from an EMBL/GenBank/DDBJ whole genome shotgun (WGS) entry which is preliminary data.</text>
</comment>
<comment type="similarity">
    <text evidence="2 13">Belongs to the cation transport ATPase (P-type) (TC 3.A.3) family. Type IB subfamily.</text>
</comment>
<dbReference type="InterPro" id="IPR051014">
    <property type="entry name" value="Cation_Transport_ATPase_IB"/>
</dbReference>
<dbReference type="SUPFAM" id="SSF81653">
    <property type="entry name" value="Calcium ATPase, transduction domain A"/>
    <property type="match status" value="1"/>
</dbReference>
<evidence type="ECO:0000256" key="2">
    <source>
        <dbReference type="ARBA" id="ARBA00006024"/>
    </source>
</evidence>
<organism evidence="15 16">
    <name type="scientific">Clostridium neuense</name>
    <dbReference type="NCBI Taxonomy" id="1728934"/>
    <lineage>
        <taxon>Bacteria</taxon>
        <taxon>Bacillati</taxon>
        <taxon>Bacillota</taxon>
        <taxon>Clostridia</taxon>
        <taxon>Eubacteriales</taxon>
        <taxon>Clostridiaceae</taxon>
        <taxon>Clostridium</taxon>
    </lineage>
</organism>
<dbReference type="InterPro" id="IPR001757">
    <property type="entry name" value="P_typ_ATPase"/>
</dbReference>
<evidence type="ECO:0000313" key="15">
    <source>
        <dbReference type="EMBL" id="MFL0251792.1"/>
    </source>
</evidence>
<evidence type="ECO:0000256" key="13">
    <source>
        <dbReference type="RuleBase" id="RU362081"/>
    </source>
</evidence>
<dbReference type="PANTHER" id="PTHR48085:SF5">
    <property type="entry name" value="CADMIUM_ZINC-TRANSPORTING ATPASE HMA4-RELATED"/>
    <property type="match status" value="1"/>
</dbReference>
<dbReference type="PANTHER" id="PTHR48085">
    <property type="entry name" value="CADMIUM/ZINC-TRANSPORTING ATPASE HMA2-RELATED"/>
    <property type="match status" value="1"/>
</dbReference>
<dbReference type="InterPro" id="IPR036412">
    <property type="entry name" value="HAD-like_sf"/>
</dbReference>
<dbReference type="InterPro" id="IPR018303">
    <property type="entry name" value="ATPase_P-typ_P_site"/>
</dbReference>
<dbReference type="SFLD" id="SFLDS00003">
    <property type="entry name" value="Haloacid_Dehalogenase"/>
    <property type="match status" value="1"/>
</dbReference>
<evidence type="ECO:0000256" key="3">
    <source>
        <dbReference type="ARBA" id="ARBA00022539"/>
    </source>
</evidence>
<evidence type="ECO:0000256" key="7">
    <source>
        <dbReference type="ARBA" id="ARBA00022840"/>
    </source>
</evidence>
<dbReference type="Pfam" id="PF00122">
    <property type="entry name" value="E1-E2_ATPase"/>
    <property type="match status" value="1"/>
</dbReference>
<gene>
    <name evidence="15" type="ORF">ACJDT4_15340</name>
</gene>
<evidence type="ECO:0000313" key="16">
    <source>
        <dbReference type="Proteomes" id="UP001623592"/>
    </source>
</evidence>
<dbReference type="RefSeq" id="WP_406788441.1">
    <property type="nucleotide sequence ID" value="NZ_JBJIAA010000012.1"/>
</dbReference>
<feature type="domain" description="HMA" evidence="14">
    <location>
        <begin position="7"/>
        <end position="76"/>
    </location>
</feature>
<keyword evidence="13" id="KW-1003">Cell membrane</keyword>
<dbReference type="Pfam" id="PF00702">
    <property type="entry name" value="Hydrolase"/>
    <property type="match status" value="1"/>
</dbReference>
<dbReference type="NCBIfam" id="TIGR01525">
    <property type="entry name" value="ATPase-IB_hvy"/>
    <property type="match status" value="1"/>
</dbReference>
<comment type="catalytic activity">
    <reaction evidence="12">
        <text>Cd(2+)(in) + ATP + H2O = Cd(2+)(out) + ADP + phosphate + H(+)</text>
        <dbReference type="Rhea" id="RHEA:12132"/>
        <dbReference type="ChEBI" id="CHEBI:15377"/>
        <dbReference type="ChEBI" id="CHEBI:15378"/>
        <dbReference type="ChEBI" id="CHEBI:30616"/>
        <dbReference type="ChEBI" id="CHEBI:43474"/>
        <dbReference type="ChEBI" id="CHEBI:48775"/>
        <dbReference type="ChEBI" id="CHEBI:456216"/>
        <dbReference type="EC" id="7.2.2.21"/>
    </reaction>
</comment>
<evidence type="ECO:0000256" key="6">
    <source>
        <dbReference type="ARBA" id="ARBA00022741"/>
    </source>
</evidence>
<dbReference type="Gene3D" id="3.40.50.1000">
    <property type="entry name" value="HAD superfamily/HAD-like"/>
    <property type="match status" value="1"/>
</dbReference>
<reference evidence="15 16" key="1">
    <citation type="submission" date="2024-11" db="EMBL/GenBank/DDBJ databases">
        <authorList>
            <person name="Heng Y.C."/>
            <person name="Lim A.C.H."/>
            <person name="Lee J.K.Y."/>
            <person name="Kittelmann S."/>
        </authorList>
    </citation>
    <scope>NUCLEOTIDE SEQUENCE [LARGE SCALE GENOMIC DNA]</scope>
    <source>
        <strain evidence="15 16">WILCCON 0114</strain>
    </source>
</reference>
<dbReference type="InterPro" id="IPR023299">
    <property type="entry name" value="ATPase_P-typ_cyto_dom_N"/>
</dbReference>
<keyword evidence="9 13" id="KW-1133">Transmembrane helix</keyword>
<keyword evidence="8" id="KW-1278">Translocase</keyword>
<keyword evidence="3" id="KW-0104">Cadmium</keyword>